<dbReference type="RefSeq" id="WP_008302667.1">
    <property type="nucleotide sequence ID" value="NZ_BAEK01000017.1"/>
</dbReference>
<gene>
    <name evidence="1" type="ORF">GAGA_0935</name>
</gene>
<dbReference type="Proteomes" id="UP000008372">
    <property type="component" value="Unassembled WGS sequence"/>
</dbReference>
<sequence length="58" mass="6684">MKLSFEELELINRSLMTRRRQVEKESGQHHPDFTATAQLMDKLAVNNNGAELKFIPKA</sequence>
<keyword evidence="2" id="KW-1185">Reference proteome</keyword>
<accession>A0ABQ0I398</accession>
<dbReference type="EMBL" id="BAEK01000017">
    <property type="protein sequence ID" value="GAC03798.1"/>
    <property type="molecule type" value="Genomic_DNA"/>
</dbReference>
<name>A0ABQ0I398_9ALTE</name>
<evidence type="ECO:0000313" key="1">
    <source>
        <dbReference type="EMBL" id="GAC03798.1"/>
    </source>
</evidence>
<comment type="caution">
    <text evidence="1">The sequence shown here is derived from an EMBL/GenBank/DDBJ whole genome shotgun (WGS) entry which is preliminary data.</text>
</comment>
<reference evidence="1 2" key="1">
    <citation type="journal article" date="2014" name="Environ. Microbiol.">
        <title>Comparative genomics of the marine bacterial genus Glaciecola reveals the high degree of genomic diversity and genomic characteristic for cold adaptation.</title>
        <authorList>
            <person name="Qin Q.L."/>
            <person name="Xie B.B."/>
            <person name="Yu Y."/>
            <person name="Shu Y.L."/>
            <person name="Rong J.C."/>
            <person name="Zhang Y.J."/>
            <person name="Zhao D.L."/>
            <person name="Chen X.L."/>
            <person name="Zhang X.Y."/>
            <person name="Chen B."/>
            <person name="Zhou B.C."/>
            <person name="Zhang Y.Z."/>
        </authorList>
    </citation>
    <scope>NUCLEOTIDE SEQUENCE [LARGE SCALE GENOMIC DNA]</scope>
    <source>
        <strain evidence="1 2">NO2</strain>
    </source>
</reference>
<evidence type="ECO:0000313" key="2">
    <source>
        <dbReference type="Proteomes" id="UP000008372"/>
    </source>
</evidence>
<organism evidence="1 2">
    <name type="scientific">Paraglaciecola agarilytica NO2</name>
    <dbReference type="NCBI Taxonomy" id="1125747"/>
    <lineage>
        <taxon>Bacteria</taxon>
        <taxon>Pseudomonadati</taxon>
        <taxon>Pseudomonadota</taxon>
        <taxon>Gammaproteobacteria</taxon>
        <taxon>Alteromonadales</taxon>
        <taxon>Alteromonadaceae</taxon>
        <taxon>Paraglaciecola</taxon>
    </lineage>
</organism>
<proteinExistence type="predicted"/>
<protein>
    <submittedName>
        <fullName evidence="1">Uncharacterized protein</fullName>
    </submittedName>
</protein>